<dbReference type="Gene3D" id="4.10.60.10">
    <property type="entry name" value="Zinc finger, CCHC-type"/>
    <property type="match status" value="3"/>
</dbReference>
<dbReference type="CDD" id="cd00303">
    <property type="entry name" value="retropepsin_like"/>
    <property type="match status" value="1"/>
</dbReference>
<dbReference type="PANTHER" id="PTHR46888:SF1">
    <property type="entry name" value="RIBONUCLEASE H"/>
    <property type="match status" value="1"/>
</dbReference>
<dbReference type="eggNOG" id="KOG4400">
    <property type="taxonomic scope" value="Eukaryota"/>
</dbReference>
<feature type="domain" description="CCHC-type" evidence="2">
    <location>
        <begin position="132"/>
        <end position="148"/>
    </location>
</feature>
<keyword evidence="4" id="KW-1185">Reference proteome</keyword>
<dbReference type="HOGENOM" id="CLU_683931_0_0_1"/>
<name>T1HY18_RHOPR</name>
<dbReference type="InterPro" id="IPR001878">
    <property type="entry name" value="Znf_CCHC"/>
</dbReference>
<dbReference type="EnsemblMetazoa" id="RPRC008938-RA">
    <property type="protein sequence ID" value="RPRC008938-PA"/>
    <property type="gene ID" value="RPRC008938"/>
</dbReference>
<dbReference type="PANTHER" id="PTHR46888">
    <property type="entry name" value="ZINC KNUCKLE DOMAINCONTAINING PROTEIN-RELATED"/>
    <property type="match status" value="1"/>
</dbReference>
<dbReference type="PROSITE" id="PS50158">
    <property type="entry name" value="ZF_CCHC"/>
    <property type="match status" value="3"/>
</dbReference>
<feature type="domain" description="CCHC-type" evidence="2">
    <location>
        <begin position="175"/>
        <end position="190"/>
    </location>
</feature>
<dbReference type="InterPro" id="IPR021109">
    <property type="entry name" value="Peptidase_aspartic_dom_sf"/>
</dbReference>
<dbReference type="VEuPathDB" id="VectorBase:RPRC008938"/>
<proteinExistence type="predicted"/>
<dbReference type="AlphaFoldDB" id="T1HY18"/>
<protein>
    <recommendedName>
        <fullName evidence="2">CCHC-type domain-containing protein</fullName>
    </recommendedName>
</protein>
<dbReference type="Gene3D" id="2.40.70.10">
    <property type="entry name" value="Acid Proteases"/>
    <property type="match status" value="1"/>
</dbReference>
<dbReference type="OMA" id="CTKTESK"/>
<dbReference type="SUPFAM" id="SSF57756">
    <property type="entry name" value="Retrovirus zinc finger-like domains"/>
    <property type="match status" value="2"/>
</dbReference>
<dbReference type="SMART" id="SM00343">
    <property type="entry name" value="ZnF_C2HC"/>
    <property type="match status" value="3"/>
</dbReference>
<dbReference type="EMBL" id="ACPB03022355">
    <property type="status" value="NOT_ANNOTATED_CDS"/>
    <property type="molecule type" value="Genomic_DNA"/>
</dbReference>
<dbReference type="InterPro" id="IPR036875">
    <property type="entry name" value="Znf_CCHC_sf"/>
</dbReference>
<sequence>MPDLNKEIPQFEGTEVTSGAKDWLRTINGVGKIHGWTEGLDLPFAEVKKLMLEGLWSRDVANHLLMKEHKNEDELLESLVALEKLTKVREERVRKERSVRDSVGTSRRNKDGPPFKVDSVTDKAEAKPQTIRCYRCGGTGHFSNNCTKTESKCYNCGEVGHISRDCPSPKREKICHKCKKIGHLKADCPEKALLTRMPQNDFVERYKKEAVIDDCYQVDSFIDTGSSVCIMRASTALRCRVHITSCEAPVYGFGEGSVSYALGKAVVKLSIDDVHVQGTELFIVADGCQPYELIVGRNWTEAPEVEMVKLGNKVSFGKSGRFPFLEIELQEKIRSQVVATKPVEVPAKSCMFIEARVDNLHLQIPITNHSENEKQIVEGQVIARNAEVGVNKISEDIVNQGSR</sequence>
<feature type="domain" description="CCHC-type" evidence="2">
    <location>
        <begin position="152"/>
        <end position="168"/>
    </location>
</feature>
<reference evidence="3" key="1">
    <citation type="submission" date="2015-05" db="UniProtKB">
        <authorList>
            <consortium name="EnsemblMetazoa"/>
        </authorList>
    </citation>
    <scope>IDENTIFICATION</scope>
</reference>
<dbReference type="InParanoid" id="T1HY18"/>
<evidence type="ECO:0000256" key="1">
    <source>
        <dbReference type="SAM" id="MobiDB-lite"/>
    </source>
</evidence>
<feature type="region of interest" description="Disordered" evidence="1">
    <location>
        <begin position="91"/>
        <end position="121"/>
    </location>
</feature>
<accession>T1HY18</accession>
<organism evidence="3 4">
    <name type="scientific">Rhodnius prolixus</name>
    <name type="common">Triatomid bug</name>
    <dbReference type="NCBI Taxonomy" id="13249"/>
    <lineage>
        <taxon>Eukaryota</taxon>
        <taxon>Metazoa</taxon>
        <taxon>Ecdysozoa</taxon>
        <taxon>Arthropoda</taxon>
        <taxon>Hexapoda</taxon>
        <taxon>Insecta</taxon>
        <taxon>Pterygota</taxon>
        <taxon>Neoptera</taxon>
        <taxon>Paraneoptera</taxon>
        <taxon>Hemiptera</taxon>
        <taxon>Heteroptera</taxon>
        <taxon>Panheteroptera</taxon>
        <taxon>Cimicomorpha</taxon>
        <taxon>Reduviidae</taxon>
        <taxon>Triatominae</taxon>
        <taxon>Rhodnius</taxon>
    </lineage>
</organism>
<feature type="compositionally biased region" description="Basic and acidic residues" evidence="1">
    <location>
        <begin position="108"/>
        <end position="121"/>
    </location>
</feature>
<dbReference type="GO" id="GO:0003676">
    <property type="term" value="F:nucleic acid binding"/>
    <property type="evidence" value="ECO:0007669"/>
    <property type="project" value="InterPro"/>
</dbReference>
<evidence type="ECO:0000313" key="3">
    <source>
        <dbReference type="EnsemblMetazoa" id="RPRC008938-PA"/>
    </source>
</evidence>
<evidence type="ECO:0000313" key="4">
    <source>
        <dbReference type="Proteomes" id="UP000015103"/>
    </source>
</evidence>
<feature type="compositionally biased region" description="Basic and acidic residues" evidence="1">
    <location>
        <begin position="91"/>
        <end position="100"/>
    </location>
</feature>
<dbReference type="Pfam" id="PF13650">
    <property type="entry name" value="Asp_protease_2"/>
    <property type="match status" value="1"/>
</dbReference>
<dbReference type="STRING" id="13249.T1HY18"/>
<dbReference type="Proteomes" id="UP000015103">
    <property type="component" value="Unassembled WGS sequence"/>
</dbReference>
<dbReference type="GO" id="GO:0008270">
    <property type="term" value="F:zinc ion binding"/>
    <property type="evidence" value="ECO:0007669"/>
    <property type="project" value="InterPro"/>
</dbReference>
<evidence type="ECO:0000259" key="2">
    <source>
        <dbReference type="PROSITE" id="PS50158"/>
    </source>
</evidence>
<dbReference type="Pfam" id="PF00098">
    <property type="entry name" value="zf-CCHC"/>
    <property type="match status" value="3"/>
</dbReference>